<dbReference type="Gene3D" id="3.30.420.10">
    <property type="entry name" value="Ribonuclease H-like superfamily/Ribonuclease H"/>
    <property type="match status" value="1"/>
</dbReference>
<feature type="coiled-coil region" evidence="1">
    <location>
        <begin position="303"/>
        <end position="330"/>
    </location>
</feature>
<feature type="non-terminal residue" evidence="3">
    <location>
        <position position="1150"/>
    </location>
</feature>
<dbReference type="CDD" id="cd01650">
    <property type="entry name" value="RT_nLTR_like"/>
    <property type="match status" value="1"/>
</dbReference>
<sequence>NEFVIWQWNCAGFRKRKASLQQYIAPLAVRPHVIALQETIAAEVTFPGYRSVSVRGEGQRGLAILVSTKCAFLEHKLALGNSTLEAQLVEIIPNNWLRCSIFVLNVYSTPRNHKQAFSSAVAKAATLAGKSPLIAVGDFNAHHPAWGYPKATVKGRNLVQAMSNYSLELITDPQFPTRVGNSVTRDTTPDLAFTRNAVGVQWANLQESLGSDHFILSVTQETRAAPPKEYRVTDWDEFRKRRTADQTEYSTLEELFSRLAEDALLATKTVQTDLQVDAMDSRLAHLLEAKKALVERWRTQKLNRRLRKRIALLNKDIEEYSQELSRQQWNEVCSKVDGQMRTGGKWNLLKVLLDETNSKSNQRLAIDRLVQAQRNSGVDDTTVLKELAERYLPIGPSGDWDYPDYRGGPLEAIDSPFTNLEIEEVLHTLNSRSAPGPDGITNKLLRNLDDKSIAKLTEEVNLLWAEGRVPEAWRTASVVLIPKPGKALAKENLRPISLTSCVGKVMEHAVHNRVSRYIEDKELFPHNMIGFRPGLSTQDVMLLIKRQIIDRATRDIRGLLALDLAKAFDTISHKFVLEAVESMGLGPRFHAYVRAFLRDRKATIKLGELTSGAFILGARGTPQGAVISPLLFNIAMKGLSERLSTVANTNHALYADDITVWCMGGSDAEVEEALQSALTITESFLEGTGLRLSPSKSELLLYRPVRPGRRPHSPLNQVHIALTTRDGQSIPRVNCIRVLGFLLESNGRNSQVLARITSKTENMLRLILRVSNRRGGLRESNLLRLYHAFLMSHINYVASSLNWSKREEDKLDTLMRKSIKRVLGLPMSTGTDRLMSLGMHNTLSEVIEAQTLAQVARLSSTKAGQRLLQSLGYHHTGSAEQKILSQTMKSTYEVAPFPRNVHPQYNVGRRKARAKSLLDFVAKYPEKVAFVDAAQYGRSDNFAAVVVDHRGRALNSASAKKVSASVAEQVAIALAMKDSSRPEIFTDSRAAVRAFASGVISREAAAILRSRVAVGFHTITWFPAHMGSGVHATVPNVNELAHYRARESTCRGGPGGSGGGFAESFRDPLGTFHEVTAHYQLSRRRYPLPHSKLTRPQSSALRMLQTGSFPSRSTFSHFAEDINPGCPSCGADNCTLAHMLWQCPALRSAK</sequence>
<protein>
    <submittedName>
        <fullName evidence="3">Putative tick transposon</fullName>
    </submittedName>
</protein>
<name>L7MBJ5_RHIPC</name>
<proteinExistence type="evidence at transcript level"/>
<dbReference type="InterPro" id="IPR012337">
    <property type="entry name" value="RNaseH-like_sf"/>
</dbReference>
<dbReference type="AlphaFoldDB" id="L7MBJ5"/>
<organism evidence="3">
    <name type="scientific">Rhipicephalus pulchellus</name>
    <name type="common">Yellow backed tick</name>
    <name type="synonym">Dermacentor pulchellus</name>
    <dbReference type="NCBI Taxonomy" id="72859"/>
    <lineage>
        <taxon>Eukaryota</taxon>
        <taxon>Metazoa</taxon>
        <taxon>Ecdysozoa</taxon>
        <taxon>Arthropoda</taxon>
        <taxon>Chelicerata</taxon>
        <taxon>Arachnida</taxon>
        <taxon>Acari</taxon>
        <taxon>Parasitiformes</taxon>
        <taxon>Ixodida</taxon>
        <taxon>Ixodoidea</taxon>
        <taxon>Ixodidae</taxon>
        <taxon>Rhipicephalinae</taxon>
        <taxon>Rhipicephalus</taxon>
        <taxon>Rhipicephalus</taxon>
    </lineage>
</organism>
<dbReference type="Pfam" id="PF00078">
    <property type="entry name" value="RVT_1"/>
    <property type="match status" value="1"/>
</dbReference>
<keyword evidence="1" id="KW-0175">Coiled coil</keyword>
<dbReference type="GO" id="GO:0071897">
    <property type="term" value="P:DNA biosynthetic process"/>
    <property type="evidence" value="ECO:0007669"/>
    <property type="project" value="UniProtKB-ARBA"/>
</dbReference>
<evidence type="ECO:0000259" key="2">
    <source>
        <dbReference type="PROSITE" id="PS50878"/>
    </source>
</evidence>
<dbReference type="GO" id="GO:0003676">
    <property type="term" value="F:nucleic acid binding"/>
    <property type="evidence" value="ECO:0007669"/>
    <property type="project" value="InterPro"/>
</dbReference>
<dbReference type="PROSITE" id="PS50878">
    <property type="entry name" value="RT_POL"/>
    <property type="match status" value="1"/>
</dbReference>
<feature type="non-terminal residue" evidence="3">
    <location>
        <position position="1"/>
    </location>
</feature>
<reference evidence="3" key="2">
    <citation type="journal article" date="2015" name="J. Proteomics">
        <title>Sexual differences in the sialomes of the zebra tick, Rhipicephalus pulchellus.</title>
        <authorList>
            <person name="Tan A.W."/>
            <person name="Francischetti I.M."/>
            <person name="Slovak M."/>
            <person name="Kini R.M."/>
            <person name="Ribeiro J.M."/>
        </authorList>
    </citation>
    <scope>NUCLEOTIDE SEQUENCE</scope>
    <source>
        <tissue evidence="3">Salivary gland</tissue>
    </source>
</reference>
<evidence type="ECO:0000313" key="3">
    <source>
        <dbReference type="EMBL" id="JAA61232.1"/>
    </source>
</evidence>
<dbReference type="PANTHER" id="PTHR19446">
    <property type="entry name" value="REVERSE TRANSCRIPTASES"/>
    <property type="match status" value="1"/>
</dbReference>
<accession>L7MBJ5</accession>
<dbReference type="InterPro" id="IPR036397">
    <property type="entry name" value="RNaseH_sf"/>
</dbReference>
<dbReference type="InterPro" id="IPR005135">
    <property type="entry name" value="Endo/exonuclease/phosphatase"/>
</dbReference>
<dbReference type="InterPro" id="IPR000477">
    <property type="entry name" value="RT_dom"/>
</dbReference>
<dbReference type="SUPFAM" id="SSF53098">
    <property type="entry name" value="Ribonuclease H-like"/>
    <property type="match status" value="1"/>
</dbReference>
<dbReference type="Gene3D" id="3.60.10.10">
    <property type="entry name" value="Endonuclease/exonuclease/phosphatase"/>
    <property type="match status" value="1"/>
</dbReference>
<dbReference type="EMBL" id="GACK01003802">
    <property type="protein sequence ID" value="JAA61232.1"/>
    <property type="molecule type" value="mRNA"/>
</dbReference>
<dbReference type="GO" id="GO:0003824">
    <property type="term" value="F:catalytic activity"/>
    <property type="evidence" value="ECO:0007669"/>
    <property type="project" value="InterPro"/>
</dbReference>
<feature type="domain" description="Reverse transcriptase" evidence="2">
    <location>
        <begin position="462"/>
        <end position="722"/>
    </location>
</feature>
<dbReference type="SUPFAM" id="SSF56672">
    <property type="entry name" value="DNA/RNA polymerases"/>
    <property type="match status" value="1"/>
</dbReference>
<dbReference type="Pfam" id="PF14529">
    <property type="entry name" value="Exo_endo_phos_2"/>
    <property type="match status" value="1"/>
</dbReference>
<reference evidence="3" key="1">
    <citation type="submission" date="2012-11" db="EMBL/GenBank/DDBJ databases">
        <authorList>
            <person name="Lucero-Rivera Y.E."/>
            <person name="Tovar-Ramirez D."/>
        </authorList>
    </citation>
    <scope>NUCLEOTIDE SEQUENCE</scope>
    <source>
        <tissue evidence="3">Salivary gland</tissue>
    </source>
</reference>
<dbReference type="SUPFAM" id="SSF56219">
    <property type="entry name" value="DNase I-like"/>
    <property type="match status" value="1"/>
</dbReference>
<dbReference type="GO" id="GO:0042575">
    <property type="term" value="C:DNA polymerase complex"/>
    <property type="evidence" value="ECO:0007669"/>
    <property type="project" value="UniProtKB-ARBA"/>
</dbReference>
<dbReference type="InterPro" id="IPR036691">
    <property type="entry name" value="Endo/exonu/phosph_ase_sf"/>
</dbReference>
<dbReference type="InterPro" id="IPR043502">
    <property type="entry name" value="DNA/RNA_pol_sf"/>
</dbReference>
<evidence type="ECO:0000256" key="1">
    <source>
        <dbReference type="SAM" id="Coils"/>
    </source>
</evidence>